<keyword evidence="1" id="KW-0812">Transmembrane</keyword>
<name>A0AAE3F6C0_9FIRM</name>
<dbReference type="Proteomes" id="UP001199915">
    <property type="component" value="Unassembled WGS sequence"/>
</dbReference>
<keyword evidence="1" id="KW-1133">Transmembrane helix</keyword>
<gene>
    <name evidence="2" type="ORF">L0N21_16210</name>
</gene>
<keyword evidence="1" id="KW-0472">Membrane</keyword>
<organism evidence="2 3">
    <name type="scientific">Fusicatenibacter saccharivorans</name>
    <dbReference type="NCBI Taxonomy" id="1150298"/>
    <lineage>
        <taxon>Bacteria</taxon>
        <taxon>Bacillati</taxon>
        <taxon>Bacillota</taxon>
        <taxon>Clostridia</taxon>
        <taxon>Lachnospirales</taxon>
        <taxon>Lachnospiraceae</taxon>
        <taxon>Fusicatenibacter</taxon>
    </lineage>
</organism>
<dbReference type="AlphaFoldDB" id="A0AAE3F6C0"/>
<reference evidence="2" key="1">
    <citation type="submission" date="2022-01" db="EMBL/GenBank/DDBJ databases">
        <title>Collection of gut derived symbiotic bacterial strains cultured from healthy donors.</title>
        <authorList>
            <person name="Lin H."/>
            <person name="Kohout C."/>
            <person name="Waligurski E."/>
            <person name="Pamer E.G."/>
        </authorList>
    </citation>
    <scope>NUCLEOTIDE SEQUENCE</scope>
    <source>
        <strain evidence="2">DFI.5.49</strain>
    </source>
</reference>
<feature type="transmembrane region" description="Helical" evidence="1">
    <location>
        <begin position="6"/>
        <end position="26"/>
    </location>
</feature>
<evidence type="ECO:0000256" key="1">
    <source>
        <dbReference type="SAM" id="Phobius"/>
    </source>
</evidence>
<proteinExistence type="predicted"/>
<dbReference type="EMBL" id="JAKNFS010000029">
    <property type="protein sequence ID" value="MCG4767036.1"/>
    <property type="molecule type" value="Genomic_DNA"/>
</dbReference>
<comment type="caution">
    <text evidence="2">The sequence shown here is derived from an EMBL/GenBank/DDBJ whole genome shotgun (WGS) entry which is preliminary data.</text>
</comment>
<accession>A0AAE3F6C0</accession>
<evidence type="ECO:0000313" key="2">
    <source>
        <dbReference type="EMBL" id="MCG4767036.1"/>
    </source>
</evidence>
<evidence type="ECO:0000313" key="3">
    <source>
        <dbReference type="Proteomes" id="UP001199915"/>
    </source>
</evidence>
<sequence length="64" mass="7320">MALTLGGIIGACGLFFGFLSLVLMCPGHPRDPEEDMEQMRYLSEQMRKRAARKKNKKTVFQDEQ</sequence>
<dbReference type="RefSeq" id="WP_238033637.1">
    <property type="nucleotide sequence ID" value="NZ_JAKNFS010000029.1"/>
</dbReference>
<protein>
    <submittedName>
        <fullName evidence="2">Uncharacterized protein</fullName>
    </submittedName>
</protein>